<dbReference type="PANTHER" id="PTHR32309:SF13">
    <property type="entry name" value="FERRIC ENTEROBACTIN TRANSPORT PROTEIN FEPE"/>
    <property type="match status" value="1"/>
</dbReference>
<dbReference type="RefSeq" id="WP_190580934.1">
    <property type="nucleotide sequence ID" value="NZ_CAWPQU010000039.1"/>
</dbReference>
<comment type="catalytic activity">
    <reaction evidence="16">
        <text>L-tyrosyl-[protein] + ATP = O-phospho-L-tyrosyl-[protein] + ADP + H(+)</text>
        <dbReference type="Rhea" id="RHEA:10596"/>
        <dbReference type="Rhea" id="RHEA-COMP:10136"/>
        <dbReference type="Rhea" id="RHEA-COMP:20101"/>
        <dbReference type="ChEBI" id="CHEBI:15378"/>
        <dbReference type="ChEBI" id="CHEBI:30616"/>
        <dbReference type="ChEBI" id="CHEBI:46858"/>
        <dbReference type="ChEBI" id="CHEBI:61978"/>
        <dbReference type="ChEBI" id="CHEBI:456216"/>
        <dbReference type="EC" id="2.7.10.2"/>
    </reaction>
</comment>
<evidence type="ECO:0000256" key="10">
    <source>
        <dbReference type="ARBA" id="ARBA00022741"/>
    </source>
</evidence>
<dbReference type="EMBL" id="JACJQY010000044">
    <property type="protein sequence ID" value="MBD2319207.1"/>
    <property type="molecule type" value="Genomic_DNA"/>
</dbReference>
<evidence type="ECO:0000256" key="11">
    <source>
        <dbReference type="ARBA" id="ARBA00022777"/>
    </source>
</evidence>
<dbReference type="CDD" id="cd05387">
    <property type="entry name" value="BY-kinase"/>
    <property type="match status" value="1"/>
</dbReference>
<organism evidence="22 23">
    <name type="scientific">Phormidium tenue FACHB-1050</name>
    <dbReference type="NCBI Taxonomy" id="2692857"/>
    <lineage>
        <taxon>Bacteria</taxon>
        <taxon>Bacillati</taxon>
        <taxon>Cyanobacteriota</taxon>
        <taxon>Cyanophyceae</taxon>
        <taxon>Oscillatoriophycideae</taxon>
        <taxon>Oscillatoriales</taxon>
        <taxon>Oscillatoriaceae</taxon>
        <taxon>Phormidium</taxon>
    </lineage>
</organism>
<evidence type="ECO:0000256" key="8">
    <source>
        <dbReference type="ARBA" id="ARBA00022679"/>
    </source>
</evidence>
<sequence length="734" mass="81677">MESQSYPEDIDFSKYWLILKRQWLPASAAFLLVVLTAAVMTMFEKPTYEAQGKLLFKKRDVSSALLSDTPEKAGQLESLSQQNTPVDTEAEVIRSSPILEQTIASLNLRDKTGSALDPEDLSKNLTIKGIKGTDILLISYKGNDPKESADIVNKLIEVYIERNIFINRSETTAAREFITGQLPKTELALQQTEKQLRLFDEKNNVINLPDEAKSAVSSLAILNQKIVEVEANLANTTAQSEELRNKIGLTAEAGMQLNSLNQSDAVQPVLKELQQVESDLVKQRTRYTENHPEVVQLKDRLAAIRSLLNERIAQVVGNSQPIPFSNLQSGTSAQTLTDSFITMEVTKLGLDSQLKALLEAQRDYRRRVNLLPRLDQQRRDLERQMATAKSKYEILVKRLQEVEIAEKQNVGNARIVAAATPPTQPVDSKRRLILGGGVVVGALIYIIVAFLLDILDPSIKTAKEAQKCLNYRWLGMIPLLKKNPALAIQPDSKELAIELPVRDRPYSLESETYRMLQSNLKSLKSNPMVKTIVVTSSVSKEGKSTISANLAIALAQSGRKVLLVDADFRYPMQHYIWELSNALGLSDVIVDHEKLQDAIKEVDVNLSVLPAGFTPHNSLSLIDSPQMYTLVKDFYHNYDFVIFDTPPLVLVPDVLTLGKIVDGILLVVRPGVVDAASATTAKVQLEQSDLRVLGLVINGVVIGQEPDNYLRHLKDYHSVPPRNILVANNNQQTN</sequence>
<keyword evidence="8" id="KW-0808">Transferase</keyword>
<comment type="similarity">
    <text evidence="2">Belongs to the CpsC/CapA family.</text>
</comment>
<evidence type="ECO:0000256" key="4">
    <source>
        <dbReference type="ARBA" id="ARBA00008883"/>
    </source>
</evidence>
<dbReference type="InterPro" id="IPR032807">
    <property type="entry name" value="GNVR"/>
</dbReference>
<dbReference type="InterPro" id="IPR025669">
    <property type="entry name" value="AAA_dom"/>
</dbReference>
<dbReference type="Gene3D" id="3.40.50.300">
    <property type="entry name" value="P-loop containing nucleotide triphosphate hydrolases"/>
    <property type="match status" value="1"/>
</dbReference>
<keyword evidence="9 18" id="KW-0812">Transmembrane</keyword>
<keyword evidence="11" id="KW-0418">Kinase</keyword>
<keyword evidence="7" id="KW-0997">Cell inner membrane</keyword>
<dbReference type="InterPro" id="IPR003856">
    <property type="entry name" value="LPS_length_determ_N"/>
</dbReference>
<evidence type="ECO:0000256" key="6">
    <source>
        <dbReference type="ARBA" id="ARBA00022475"/>
    </source>
</evidence>
<feature type="coiled-coil region" evidence="17">
    <location>
        <begin position="371"/>
        <end position="398"/>
    </location>
</feature>
<accession>A0ABR8CGM8</accession>
<comment type="similarity">
    <text evidence="3">Belongs to the CpsD/CapB family.</text>
</comment>
<evidence type="ECO:0000256" key="1">
    <source>
        <dbReference type="ARBA" id="ARBA00004429"/>
    </source>
</evidence>
<keyword evidence="14 18" id="KW-0472">Membrane</keyword>
<evidence type="ECO:0000256" key="18">
    <source>
        <dbReference type="SAM" id="Phobius"/>
    </source>
</evidence>
<evidence type="ECO:0000256" key="7">
    <source>
        <dbReference type="ARBA" id="ARBA00022519"/>
    </source>
</evidence>
<dbReference type="Pfam" id="PF13807">
    <property type="entry name" value="GNVR"/>
    <property type="match status" value="1"/>
</dbReference>
<feature type="transmembrane region" description="Helical" evidence="18">
    <location>
        <begin position="432"/>
        <end position="452"/>
    </location>
</feature>
<evidence type="ECO:0000313" key="23">
    <source>
        <dbReference type="Proteomes" id="UP000618445"/>
    </source>
</evidence>
<keyword evidence="12" id="KW-0067">ATP-binding</keyword>
<keyword evidence="17" id="KW-0175">Coiled coil</keyword>
<dbReference type="InterPro" id="IPR050445">
    <property type="entry name" value="Bact_polysacc_biosynth/exp"/>
</dbReference>
<evidence type="ECO:0000259" key="20">
    <source>
        <dbReference type="Pfam" id="PF13614"/>
    </source>
</evidence>
<feature type="domain" description="AAA" evidence="20">
    <location>
        <begin position="530"/>
        <end position="649"/>
    </location>
</feature>
<dbReference type="Pfam" id="PF02706">
    <property type="entry name" value="Wzz"/>
    <property type="match status" value="1"/>
</dbReference>
<feature type="transmembrane region" description="Helical" evidence="18">
    <location>
        <begin position="23"/>
        <end position="43"/>
    </location>
</feature>
<evidence type="ECO:0000256" key="3">
    <source>
        <dbReference type="ARBA" id="ARBA00007316"/>
    </source>
</evidence>
<evidence type="ECO:0000256" key="17">
    <source>
        <dbReference type="SAM" id="Coils"/>
    </source>
</evidence>
<dbReference type="EC" id="2.7.10.2" evidence="5"/>
<name>A0ABR8CGM8_9CYAN</name>
<comment type="subcellular location">
    <subcellularLocation>
        <location evidence="1">Cell inner membrane</location>
        <topology evidence="1">Multi-pass membrane protein</topology>
    </subcellularLocation>
</comment>
<evidence type="ECO:0000256" key="9">
    <source>
        <dbReference type="ARBA" id="ARBA00022692"/>
    </source>
</evidence>
<evidence type="ECO:0000256" key="13">
    <source>
        <dbReference type="ARBA" id="ARBA00022989"/>
    </source>
</evidence>
<dbReference type="InterPro" id="IPR027417">
    <property type="entry name" value="P-loop_NTPase"/>
</dbReference>
<keyword evidence="15" id="KW-0829">Tyrosine-protein kinase</keyword>
<keyword evidence="13 18" id="KW-1133">Transmembrane helix</keyword>
<evidence type="ECO:0000256" key="5">
    <source>
        <dbReference type="ARBA" id="ARBA00011903"/>
    </source>
</evidence>
<feature type="domain" description="Tyrosine-protein kinase G-rich" evidence="21">
    <location>
        <begin position="376"/>
        <end position="451"/>
    </location>
</feature>
<evidence type="ECO:0000259" key="21">
    <source>
        <dbReference type="Pfam" id="PF13807"/>
    </source>
</evidence>
<dbReference type="NCBIfam" id="TIGR01007">
    <property type="entry name" value="eps_fam"/>
    <property type="match status" value="1"/>
</dbReference>
<reference evidence="22 23" key="1">
    <citation type="journal article" date="2020" name="ISME J.">
        <title>Comparative genomics reveals insights into cyanobacterial evolution and habitat adaptation.</title>
        <authorList>
            <person name="Chen M.Y."/>
            <person name="Teng W.K."/>
            <person name="Zhao L."/>
            <person name="Hu C.X."/>
            <person name="Zhou Y.K."/>
            <person name="Han B.P."/>
            <person name="Song L.R."/>
            <person name="Shu W.S."/>
        </authorList>
    </citation>
    <scope>NUCLEOTIDE SEQUENCE [LARGE SCALE GENOMIC DNA]</scope>
    <source>
        <strain evidence="22 23">FACHB-1050</strain>
    </source>
</reference>
<evidence type="ECO:0000256" key="2">
    <source>
        <dbReference type="ARBA" id="ARBA00006683"/>
    </source>
</evidence>
<proteinExistence type="inferred from homology"/>
<keyword evidence="23" id="KW-1185">Reference proteome</keyword>
<dbReference type="PANTHER" id="PTHR32309">
    <property type="entry name" value="TYROSINE-PROTEIN KINASE"/>
    <property type="match status" value="1"/>
</dbReference>
<feature type="coiled-coil region" evidence="17">
    <location>
        <begin position="219"/>
        <end position="246"/>
    </location>
</feature>
<dbReference type="Proteomes" id="UP000618445">
    <property type="component" value="Unassembled WGS sequence"/>
</dbReference>
<feature type="domain" description="Polysaccharide chain length determinant N-terminal" evidence="19">
    <location>
        <begin position="8"/>
        <end position="105"/>
    </location>
</feature>
<keyword evidence="6" id="KW-1003">Cell membrane</keyword>
<gene>
    <name evidence="22" type="ORF">H6G05_20475</name>
</gene>
<evidence type="ECO:0000256" key="14">
    <source>
        <dbReference type="ARBA" id="ARBA00023136"/>
    </source>
</evidence>
<evidence type="ECO:0000256" key="16">
    <source>
        <dbReference type="ARBA" id="ARBA00051245"/>
    </source>
</evidence>
<protein>
    <recommendedName>
        <fullName evidence="5">non-specific protein-tyrosine kinase</fullName>
        <ecNumber evidence="5">2.7.10.2</ecNumber>
    </recommendedName>
</protein>
<dbReference type="Pfam" id="PF13614">
    <property type="entry name" value="AAA_31"/>
    <property type="match status" value="1"/>
</dbReference>
<comment type="caution">
    <text evidence="22">The sequence shown here is derived from an EMBL/GenBank/DDBJ whole genome shotgun (WGS) entry which is preliminary data.</text>
</comment>
<dbReference type="SUPFAM" id="SSF52540">
    <property type="entry name" value="P-loop containing nucleoside triphosphate hydrolases"/>
    <property type="match status" value="1"/>
</dbReference>
<comment type="similarity">
    <text evidence="4">Belongs to the etk/wzc family.</text>
</comment>
<dbReference type="InterPro" id="IPR005702">
    <property type="entry name" value="Wzc-like_C"/>
</dbReference>
<evidence type="ECO:0000256" key="12">
    <source>
        <dbReference type="ARBA" id="ARBA00022840"/>
    </source>
</evidence>
<evidence type="ECO:0000256" key="15">
    <source>
        <dbReference type="ARBA" id="ARBA00023137"/>
    </source>
</evidence>
<evidence type="ECO:0000313" key="22">
    <source>
        <dbReference type="EMBL" id="MBD2319207.1"/>
    </source>
</evidence>
<keyword evidence="10" id="KW-0547">Nucleotide-binding</keyword>
<evidence type="ECO:0000259" key="19">
    <source>
        <dbReference type="Pfam" id="PF02706"/>
    </source>
</evidence>